<dbReference type="Proteomes" id="UP000004259">
    <property type="component" value="Unassembled WGS sequence"/>
</dbReference>
<name>E9SI50_RUMAL</name>
<dbReference type="AlphaFoldDB" id="E9SI50"/>
<dbReference type="EMBL" id="ADKM02000136">
    <property type="protein sequence ID" value="EGC01045.1"/>
    <property type="molecule type" value="Genomic_DNA"/>
</dbReference>
<reference evidence="1 2" key="1">
    <citation type="submission" date="2011-02" db="EMBL/GenBank/DDBJ databases">
        <authorList>
            <person name="Nelson K.E."/>
            <person name="Sutton G."/>
            <person name="Torralba M."/>
            <person name="Durkin S."/>
            <person name="Harkins D."/>
            <person name="Montgomery R."/>
            <person name="Ziemer C."/>
            <person name="Klaassens E."/>
            <person name="Ocuiv P."/>
            <person name="Morrison M."/>
        </authorList>
    </citation>
    <scope>NUCLEOTIDE SEQUENCE [LARGE SCALE GENOMIC DNA]</scope>
    <source>
        <strain evidence="1 2">8</strain>
    </source>
</reference>
<evidence type="ECO:0000313" key="2">
    <source>
        <dbReference type="Proteomes" id="UP000004259"/>
    </source>
</evidence>
<comment type="caution">
    <text evidence="1">The sequence shown here is derived from an EMBL/GenBank/DDBJ whole genome shotgun (WGS) entry which is preliminary data.</text>
</comment>
<accession>E9SI50</accession>
<dbReference type="RefSeq" id="WP_002853603.1">
    <property type="nucleotide sequence ID" value="NZ_ADKM02000136.1"/>
</dbReference>
<sequence>MSTHAYIFEKTEKNYRGIYLHCDGYIESAGRILTEHYTDPDIVSELIDLGSLSVLGFCIGKKTDFDKYDRNGTQCLAYHRDRDEDLEILDPEVLNENNISRLNASFVYLFDHDKQTWFLWDSFEHEWIDMLEKIAEKRDKENYNDSKLTLLWSELTDVPTVTEEYKNRLDQNWFGWKKGTDVIEIWHWFDERLNEGLGVFMEENQ</sequence>
<evidence type="ECO:0000313" key="1">
    <source>
        <dbReference type="EMBL" id="EGC01045.1"/>
    </source>
</evidence>
<dbReference type="STRING" id="246199.CUS_4499"/>
<proteinExistence type="predicted"/>
<dbReference type="eggNOG" id="ENOG5033F8Q">
    <property type="taxonomic scope" value="Bacteria"/>
</dbReference>
<organism evidence="1 2">
    <name type="scientific">Ruminococcus albus 8</name>
    <dbReference type="NCBI Taxonomy" id="246199"/>
    <lineage>
        <taxon>Bacteria</taxon>
        <taxon>Bacillati</taxon>
        <taxon>Bacillota</taxon>
        <taxon>Clostridia</taxon>
        <taxon>Eubacteriales</taxon>
        <taxon>Oscillospiraceae</taxon>
        <taxon>Ruminococcus</taxon>
    </lineage>
</organism>
<dbReference type="OrthoDB" id="9780211at2"/>
<protein>
    <submittedName>
        <fullName evidence="1">Uncharacterized protein</fullName>
    </submittedName>
</protein>
<keyword evidence="2" id="KW-1185">Reference proteome</keyword>
<gene>
    <name evidence="1" type="ORF">CUS_4499</name>
</gene>